<dbReference type="PATRIC" id="fig|1641812.3.peg.1979"/>
<sequence>MDKTSLIDKVQQMANKRDYLLQLRDKPDIGGLRLDVNQALEELDELLDEFQATFPEEKLS</sequence>
<name>A0A0F6U449_MICAE</name>
<dbReference type="RefSeq" id="WP_002763844.1">
    <property type="nucleotide sequence ID" value="NZ_CP011304.1"/>
</dbReference>
<dbReference type="Proteomes" id="UP000034103">
    <property type="component" value="Chromosome"/>
</dbReference>
<dbReference type="AlphaFoldDB" id="A0A0F6U449"/>
<proteinExistence type="predicted"/>
<organism evidence="1 2">
    <name type="scientific">Microcystis aeruginosa NIES-2549</name>
    <dbReference type="NCBI Taxonomy" id="1641812"/>
    <lineage>
        <taxon>Bacteria</taxon>
        <taxon>Bacillati</taxon>
        <taxon>Cyanobacteriota</taxon>
        <taxon>Cyanophyceae</taxon>
        <taxon>Oscillatoriophycideae</taxon>
        <taxon>Chroococcales</taxon>
        <taxon>Microcystaceae</taxon>
        <taxon>Microcystis</taxon>
    </lineage>
</organism>
<dbReference type="HOGENOM" id="CLU_200471_0_0_3"/>
<reference evidence="1 2" key="1">
    <citation type="journal article" date="2015" name="Genome Announc.">
        <title>Complete Genome Sequence of Microcystis aeruginosa NIES-2549, a Bloom-Forming Cyanobacterium from Lake Kasumigaura, Japan.</title>
        <authorList>
            <person name="Yamaguchi H."/>
            <person name="Suzuki S."/>
            <person name="Tanabe Y."/>
            <person name="Osana Y."/>
            <person name="Shimura Y."/>
            <person name="Ishida K."/>
            <person name="Kawachi M."/>
        </authorList>
    </citation>
    <scope>NUCLEOTIDE SEQUENCE [LARGE SCALE GENOMIC DNA]</scope>
    <source>
        <strain evidence="1 2">NIES-2549</strain>
    </source>
</reference>
<accession>A0A0F6U449</accession>
<evidence type="ECO:0000313" key="2">
    <source>
        <dbReference type="Proteomes" id="UP000034103"/>
    </source>
</evidence>
<protein>
    <submittedName>
        <fullName evidence="1">Uncharacterized protein</fullName>
    </submittedName>
</protein>
<evidence type="ECO:0000313" key="1">
    <source>
        <dbReference type="EMBL" id="AKE64267.1"/>
    </source>
</evidence>
<dbReference type="EMBL" id="CP011304">
    <property type="protein sequence ID" value="AKE64267.1"/>
    <property type="molecule type" value="Genomic_DNA"/>
</dbReference>
<gene>
    <name evidence="1" type="ORF">MYAER_1919</name>
</gene>